<dbReference type="KEGG" id="sbh:SBI_04580"/>
<evidence type="ECO:0000313" key="1">
    <source>
        <dbReference type="EMBL" id="ADI07700.1"/>
    </source>
</evidence>
<dbReference type="EMBL" id="CP002047">
    <property type="protein sequence ID" value="ADI07700.1"/>
    <property type="molecule type" value="Genomic_DNA"/>
</dbReference>
<reference evidence="1 2" key="1">
    <citation type="journal article" date="2010" name="J. Bacteriol.">
        <title>Genome sequence of the milbemycin-producing bacterium Streptomyces bingchenggensis.</title>
        <authorList>
            <person name="Wang X.J."/>
            <person name="Yan Y.J."/>
            <person name="Zhang B."/>
            <person name="An J."/>
            <person name="Wang J.J."/>
            <person name="Tian J."/>
            <person name="Jiang L."/>
            <person name="Chen Y.H."/>
            <person name="Huang S.X."/>
            <person name="Yin M."/>
            <person name="Zhang J."/>
            <person name="Gao A.L."/>
            <person name="Liu C.X."/>
            <person name="Zhu Z.X."/>
            <person name="Xiang W.S."/>
        </authorList>
    </citation>
    <scope>NUCLEOTIDE SEQUENCE [LARGE SCALE GENOMIC DNA]</scope>
    <source>
        <strain evidence="1 2">BCW-1</strain>
    </source>
</reference>
<protein>
    <submittedName>
        <fullName evidence="1">Uncharacterized protein</fullName>
    </submittedName>
</protein>
<dbReference type="PATRIC" id="fig|749414.3.peg.4731"/>
<dbReference type="HOGENOM" id="CLU_2398218_0_0_11"/>
<name>D7BXC7_STRBB</name>
<sequence>MYSQKILVSHKDKRFDWITLFLVCTPKRSVAIVDHEGRDYQDLDDFRANNKLLSEDDKITLPRDFPSVERSGNVEPPRLWLLMPIRKNSYPTL</sequence>
<gene>
    <name evidence="1" type="ordered locus">SBI_04580</name>
</gene>
<organism evidence="1 2">
    <name type="scientific">Streptomyces bingchenggensis (strain BCW-1)</name>
    <dbReference type="NCBI Taxonomy" id="749414"/>
    <lineage>
        <taxon>Bacteria</taxon>
        <taxon>Bacillati</taxon>
        <taxon>Actinomycetota</taxon>
        <taxon>Actinomycetes</taxon>
        <taxon>Kitasatosporales</taxon>
        <taxon>Streptomycetaceae</taxon>
        <taxon>Streptomyces</taxon>
    </lineage>
</organism>
<accession>D7BXC7</accession>
<proteinExistence type="predicted"/>
<dbReference type="Proteomes" id="UP000000377">
    <property type="component" value="Chromosome"/>
</dbReference>
<keyword evidence="2" id="KW-1185">Reference proteome</keyword>
<dbReference type="AlphaFoldDB" id="D7BXC7"/>
<evidence type="ECO:0000313" key="2">
    <source>
        <dbReference type="Proteomes" id="UP000000377"/>
    </source>
</evidence>